<sequence length="756" mass="86979">MTLYCLNPACPDPNNPNTHNYCQGCGQELSKTTQGYLFGDRYIIKQVLGEGNFGRTYLVEDQNFHNRKRVLKKFIANLQGKGLETAKELFKREANILDTLKHEQIPAIYDHFEENNSLYLVEEYIDGDDLVTEFEQQGIFSEDKIKSLLKDLLPVLDYLHQKNLLHRDIKPDNIMRRRYDGKLILIDFGGVKEVSNTRGTLIYTPGYAAIEQMTGHPQPASDIYSLGVTCIRLLTGCFPGDDNENDPIYDSSQATWLWQEYLEKEEIKISDQLSHILNKMLEHLAPNRYHNVKEILENLQESPTYIQPVETSTNLPISEPQKSSAYDLISVIAKPQIFLLVTCFNGSIIIAWLIKYFLYPSSSKPLLLWEKIINYVTLLSVFIILFSFLSYLIFLIKNKNKLPTTIKRTFLASPNHSLKNTQITPTSSNPLKTQKTNSQIPATPSNLSNNHSTIKPTTTISKYNKKIVSSLKDFNFKVIKVNHKGEIIEQENKKSQYFAVELAANIYLEMVVIPKGIFWMGTPEKEGKNSSQERPQHEVSLSSFCMSKYPITQGQWEIIMGNNTSEFKGQNKPVDSVSFYDSLEFCQKLSEAVGIEFNLPSEAQWEYACRGIIDPSQYRQLDGIYIYPPFNFGDTITQTLANYNSTRTYQQENIGIHRQQTTEVGYFSANNFGLYDLHGNIWEWCADDWHETYHNAPKDGSIWIDGYDQYSPMRGGSWAAFPFYCRCATRNKVQRSSRSRYNGFRVVYNYKKKVIN</sequence>
<reference evidence="13 14" key="1">
    <citation type="journal article" date="2011" name="Front. Microbiol.">
        <title>Two Strains of Crocosphaera watsonii with Highly Conserved Genomes are Distinguished by Strain-Specific Features.</title>
        <authorList>
            <person name="Bench S.R."/>
            <person name="Ilikchyan I.N."/>
            <person name="Tripp H.J."/>
            <person name="Zehr J.P."/>
        </authorList>
    </citation>
    <scope>NUCLEOTIDE SEQUENCE [LARGE SCALE GENOMIC DNA]</scope>
    <source>
        <strain evidence="13 14">WH 0003</strain>
    </source>
</reference>
<evidence type="ECO:0000256" key="11">
    <source>
        <dbReference type="SAM" id="Phobius"/>
    </source>
</evidence>
<keyword evidence="2" id="KW-0723">Serine/threonine-protein kinase</keyword>
<dbReference type="RefSeq" id="WP_007312217.1">
    <property type="nucleotide sequence ID" value="NZ_AESD01000650.1"/>
</dbReference>
<proteinExistence type="predicted"/>
<evidence type="ECO:0000313" key="14">
    <source>
        <dbReference type="Proteomes" id="UP000003477"/>
    </source>
</evidence>
<keyword evidence="11" id="KW-0812">Transmembrane</keyword>
<evidence type="ECO:0000259" key="12">
    <source>
        <dbReference type="PROSITE" id="PS50011"/>
    </source>
</evidence>
<dbReference type="Gene3D" id="1.10.510.10">
    <property type="entry name" value="Transferase(Phosphotransferase) domain 1"/>
    <property type="match status" value="1"/>
</dbReference>
<dbReference type="InterPro" id="IPR011009">
    <property type="entry name" value="Kinase-like_dom_sf"/>
</dbReference>
<feature type="transmembrane region" description="Helical" evidence="11">
    <location>
        <begin position="372"/>
        <end position="396"/>
    </location>
</feature>
<evidence type="ECO:0000256" key="8">
    <source>
        <dbReference type="ARBA" id="ARBA00048679"/>
    </source>
</evidence>
<dbReference type="Pfam" id="PF03781">
    <property type="entry name" value="FGE-sulfatase"/>
    <property type="match status" value="1"/>
</dbReference>
<gene>
    <name evidence="13" type="ORF">CWATWH0003_4298</name>
</gene>
<dbReference type="PANTHER" id="PTHR24363">
    <property type="entry name" value="SERINE/THREONINE PROTEIN KINASE"/>
    <property type="match status" value="1"/>
</dbReference>
<dbReference type="InterPro" id="IPR005532">
    <property type="entry name" value="SUMF_dom"/>
</dbReference>
<dbReference type="NCBIfam" id="NF045510">
    <property type="entry name" value="4Cys_prefix_kin"/>
    <property type="match status" value="1"/>
</dbReference>
<dbReference type="SMART" id="SM00220">
    <property type="entry name" value="S_TKc"/>
    <property type="match status" value="1"/>
</dbReference>
<dbReference type="Gene3D" id="3.30.200.20">
    <property type="entry name" value="Phosphorylase Kinase, domain 1"/>
    <property type="match status" value="1"/>
</dbReference>
<evidence type="ECO:0000256" key="6">
    <source>
        <dbReference type="ARBA" id="ARBA00022840"/>
    </source>
</evidence>
<dbReference type="PROSITE" id="PS00107">
    <property type="entry name" value="PROTEIN_KINASE_ATP"/>
    <property type="match status" value="1"/>
</dbReference>
<dbReference type="Proteomes" id="UP000003477">
    <property type="component" value="Unassembled WGS sequence"/>
</dbReference>
<dbReference type="GeneID" id="88767744"/>
<name>G5JA35_CROWT</name>
<dbReference type="GO" id="GO:0005524">
    <property type="term" value="F:ATP binding"/>
    <property type="evidence" value="ECO:0007669"/>
    <property type="project" value="UniProtKB-UniRule"/>
</dbReference>
<evidence type="ECO:0000256" key="3">
    <source>
        <dbReference type="ARBA" id="ARBA00022679"/>
    </source>
</evidence>
<feature type="binding site" evidence="9">
    <location>
        <position position="72"/>
    </location>
    <ligand>
        <name>ATP</name>
        <dbReference type="ChEBI" id="CHEBI:30616"/>
    </ligand>
</feature>
<evidence type="ECO:0000256" key="2">
    <source>
        <dbReference type="ARBA" id="ARBA00022527"/>
    </source>
</evidence>
<evidence type="ECO:0000256" key="10">
    <source>
        <dbReference type="SAM" id="MobiDB-lite"/>
    </source>
</evidence>
<evidence type="ECO:0000256" key="7">
    <source>
        <dbReference type="ARBA" id="ARBA00047899"/>
    </source>
</evidence>
<evidence type="ECO:0000256" key="9">
    <source>
        <dbReference type="PROSITE-ProRule" id="PRU10141"/>
    </source>
</evidence>
<dbReference type="AlphaFoldDB" id="G5JA35"/>
<dbReference type="Gene3D" id="3.90.1580.10">
    <property type="entry name" value="paralog of FGE (formylglycine-generating enzyme)"/>
    <property type="match status" value="1"/>
</dbReference>
<dbReference type="EMBL" id="AESD01000650">
    <property type="protein sequence ID" value="EHJ10963.1"/>
    <property type="molecule type" value="Genomic_DNA"/>
</dbReference>
<dbReference type="InterPro" id="IPR000719">
    <property type="entry name" value="Prot_kinase_dom"/>
</dbReference>
<evidence type="ECO:0000313" key="13">
    <source>
        <dbReference type="EMBL" id="EHJ10963.1"/>
    </source>
</evidence>
<comment type="catalytic activity">
    <reaction evidence="8">
        <text>L-seryl-[protein] + ATP = O-phospho-L-seryl-[protein] + ADP + H(+)</text>
        <dbReference type="Rhea" id="RHEA:17989"/>
        <dbReference type="Rhea" id="RHEA-COMP:9863"/>
        <dbReference type="Rhea" id="RHEA-COMP:11604"/>
        <dbReference type="ChEBI" id="CHEBI:15378"/>
        <dbReference type="ChEBI" id="CHEBI:29999"/>
        <dbReference type="ChEBI" id="CHEBI:30616"/>
        <dbReference type="ChEBI" id="CHEBI:83421"/>
        <dbReference type="ChEBI" id="CHEBI:456216"/>
        <dbReference type="EC" id="2.7.11.1"/>
    </reaction>
</comment>
<accession>G5JA35</accession>
<dbReference type="CDD" id="cd14014">
    <property type="entry name" value="STKc_PknB_like"/>
    <property type="match status" value="1"/>
</dbReference>
<evidence type="ECO:0000256" key="5">
    <source>
        <dbReference type="ARBA" id="ARBA00022777"/>
    </source>
</evidence>
<dbReference type="EC" id="2.7.11.1" evidence="1"/>
<feature type="region of interest" description="Disordered" evidence="10">
    <location>
        <begin position="422"/>
        <end position="453"/>
    </location>
</feature>
<dbReference type="InterPro" id="IPR042095">
    <property type="entry name" value="SUMF_sf"/>
</dbReference>
<keyword evidence="6 9" id="KW-0067">ATP-binding</keyword>
<dbReference type="InterPro" id="IPR017441">
    <property type="entry name" value="Protein_kinase_ATP_BS"/>
</dbReference>
<dbReference type="PANTHER" id="PTHR24363:SF0">
    <property type="entry name" value="SERINE_THREONINE KINASE LIKE DOMAIN CONTAINING 1"/>
    <property type="match status" value="1"/>
</dbReference>
<keyword evidence="4 9" id="KW-0547">Nucleotide-binding</keyword>
<keyword evidence="11" id="KW-0472">Membrane</keyword>
<dbReference type="PROSITE" id="PS50011">
    <property type="entry name" value="PROTEIN_KINASE_DOM"/>
    <property type="match status" value="1"/>
</dbReference>
<dbReference type="SUPFAM" id="SSF56436">
    <property type="entry name" value="C-type lectin-like"/>
    <property type="match status" value="1"/>
</dbReference>
<dbReference type="GO" id="GO:0004674">
    <property type="term" value="F:protein serine/threonine kinase activity"/>
    <property type="evidence" value="ECO:0007669"/>
    <property type="project" value="UniProtKB-KW"/>
</dbReference>
<keyword evidence="11" id="KW-1133">Transmembrane helix</keyword>
<dbReference type="Pfam" id="PF00069">
    <property type="entry name" value="Pkinase"/>
    <property type="match status" value="1"/>
</dbReference>
<feature type="transmembrane region" description="Helical" evidence="11">
    <location>
        <begin position="337"/>
        <end position="360"/>
    </location>
</feature>
<organism evidence="13 14">
    <name type="scientific">Crocosphaera watsonii WH 0003</name>
    <dbReference type="NCBI Taxonomy" id="423471"/>
    <lineage>
        <taxon>Bacteria</taxon>
        <taxon>Bacillati</taxon>
        <taxon>Cyanobacteriota</taxon>
        <taxon>Cyanophyceae</taxon>
        <taxon>Oscillatoriophycideae</taxon>
        <taxon>Chroococcales</taxon>
        <taxon>Aphanothecaceae</taxon>
        <taxon>Crocosphaera</taxon>
    </lineage>
</organism>
<comment type="caution">
    <text evidence="13">The sequence shown here is derived from an EMBL/GenBank/DDBJ whole genome shotgun (WGS) entry which is preliminary data.</text>
</comment>
<evidence type="ECO:0000256" key="1">
    <source>
        <dbReference type="ARBA" id="ARBA00012513"/>
    </source>
</evidence>
<keyword evidence="5 13" id="KW-0418">Kinase</keyword>
<dbReference type="InterPro" id="IPR016187">
    <property type="entry name" value="CTDL_fold"/>
</dbReference>
<dbReference type="PATRIC" id="fig|423471.3.peg.4025"/>
<feature type="domain" description="Protein kinase" evidence="12">
    <location>
        <begin position="42"/>
        <end position="305"/>
    </location>
</feature>
<protein>
    <recommendedName>
        <fullName evidence="1">non-specific serine/threonine protein kinase</fullName>
        <ecNumber evidence="1">2.7.11.1</ecNumber>
    </recommendedName>
</protein>
<dbReference type="SUPFAM" id="SSF56112">
    <property type="entry name" value="Protein kinase-like (PK-like)"/>
    <property type="match status" value="1"/>
</dbReference>
<comment type="catalytic activity">
    <reaction evidence="7">
        <text>L-threonyl-[protein] + ATP = O-phospho-L-threonyl-[protein] + ADP + H(+)</text>
        <dbReference type="Rhea" id="RHEA:46608"/>
        <dbReference type="Rhea" id="RHEA-COMP:11060"/>
        <dbReference type="Rhea" id="RHEA-COMP:11605"/>
        <dbReference type="ChEBI" id="CHEBI:15378"/>
        <dbReference type="ChEBI" id="CHEBI:30013"/>
        <dbReference type="ChEBI" id="CHEBI:30616"/>
        <dbReference type="ChEBI" id="CHEBI:61977"/>
        <dbReference type="ChEBI" id="CHEBI:456216"/>
        <dbReference type="EC" id="2.7.11.1"/>
    </reaction>
</comment>
<evidence type="ECO:0000256" key="4">
    <source>
        <dbReference type="ARBA" id="ARBA00022741"/>
    </source>
</evidence>
<keyword evidence="3" id="KW-0808">Transferase</keyword>